<dbReference type="InterPro" id="IPR003595">
    <property type="entry name" value="Tyr_Pase_cat"/>
</dbReference>
<dbReference type="SUPFAM" id="SSF52799">
    <property type="entry name" value="(Phosphotyrosine protein) phosphatases II"/>
    <property type="match status" value="1"/>
</dbReference>
<sequence length="384" mass="44694">MSEEGEFKIAIRTEFDVSIIDIHTNRKGYTIDFKQNFKSIEELVVYYQKYAINSSDSDYDRRLPKPYVCSAFHASMISQRIETLRRNEGDSNERQISLFIQEYSDLDRISKRSVYFYSEATKANARGKNRYSNILAYDHTRVKLMNCEDDYINANYVNADFQTEAPAYILCQAPTEKTIDDMWRMIIQESVKTIVILTGLIESSGVKCEKYWPDLNESRKLWDEYKVTTVEEDICANIDTITVAIAKNDGSLNFECKLYHYKTWPDHGVPKQSWTVLKLITILNERREIYPNSTTVVHCSAGVGRTGTFVVLDIILNQIKNRGVSTVIDIKEALLKLRKQRAALVQSCKQYEFIYTTIKTYIDWRLGHPKYLNLQMEPDNNENK</sequence>
<dbReference type="Proteomes" id="UP000031668">
    <property type="component" value="Unassembled WGS sequence"/>
</dbReference>
<dbReference type="SMART" id="SM00404">
    <property type="entry name" value="PTPc_motif"/>
    <property type="match status" value="1"/>
</dbReference>
<dbReference type="OrthoDB" id="8815311at2759"/>
<dbReference type="EMBL" id="JWZT01005390">
    <property type="protein sequence ID" value="KII60993.1"/>
    <property type="molecule type" value="Genomic_DNA"/>
</dbReference>
<dbReference type="PANTHER" id="PTHR19134:SF449">
    <property type="entry name" value="TYROSINE-PROTEIN PHOSPHATASE 1"/>
    <property type="match status" value="1"/>
</dbReference>
<dbReference type="InterPro" id="IPR000242">
    <property type="entry name" value="PTP_cat"/>
</dbReference>
<accession>A0A0C2I715</accession>
<dbReference type="InterPro" id="IPR000387">
    <property type="entry name" value="Tyr_Pase_dom"/>
</dbReference>
<keyword evidence="4" id="KW-1185">Reference proteome</keyword>
<dbReference type="InterPro" id="IPR036860">
    <property type="entry name" value="SH2_dom_sf"/>
</dbReference>
<dbReference type="Gene3D" id="3.30.505.10">
    <property type="entry name" value="SH2 domain"/>
    <property type="match status" value="1"/>
</dbReference>
<reference evidence="3 4" key="1">
    <citation type="journal article" date="2014" name="Genome Biol. Evol.">
        <title>The genome of the myxosporean Thelohanellus kitauei shows adaptations to nutrient acquisition within its fish host.</title>
        <authorList>
            <person name="Yang Y."/>
            <person name="Xiong J."/>
            <person name="Zhou Z."/>
            <person name="Huo F."/>
            <person name="Miao W."/>
            <person name="Ran C."/>
            <person name="Liu Y."/>
            <person name="Zhang J."/>
            <person name="Feng J."/>
            <person name="Wang M."/>
            <person name="Wang M."/>
            <person name="Wang L."/>
            <person name="Yao B."/>
        </authorList>
    </citation>
    <scope>NUCLEOTIDE SEQUENCE [LARGE SCALE GENOMIC DNA]</scope>
    <source>
        <strain evidence="3">Wuqing</strain>
    </source>
</reference>
<evidence type="ECO:0000259" key="1">
    <source>
        <dbReference type="PROSITE" id="PS50055"/>
    </source>
</evidence>
<evidence type="ECO:0000313" key="3">
    <source>
        <dbReference type="EMBL" id="KII60993.1"/>
    </source>
</evidence>
<dbReference type="PANTHER" id="PTHR19134">
    <property type="entry name" value="RECEPTOR-TYPE TYROSINE-PROTEIN PHOSPHATASE"/>
    <property type="match status" value="1"/>
</dbReference>
<evidence type="ECO:0000259" key="2">
    <source>
        <dbReference type="PROSITE" id="PS50056"/>
    </source>
</evidence>
<name>A0A0C2I715_THEKT</name>
<dbReference type="GO" id="GO:0004725">
    <property type="term" value="F:protein tyrosine phosphatase activity"/>
    <property type="evidence" value="ECO:0007669"/>
    <property type="project" value="InterPro"/>
</dbReference>
<evidence type="ECO:0000313" key="4">
    <source>
        <dbReference type="Proteomes" id="UP000031668"/>
    </source>
</evidence>
<feature type="domain" description="Tyrosine-protein phosphatase" evidence="1">
    <location>
        <begin position="99"/>
        <end position="361"/>
    </location>
</feature>
<dbReference type="SMART" id="SM00194">
    <property type="entry name" value="PTPc"/>
    <property type="match status" value="1"/>
</dbReference>
<dbReference type="PROSITE" id="PS50055">
    <property type="entry name" value="TYR_PHOSPHATASE_PTP"/>
    <property type="match status" value="1"/>
</dbReference>
<dbReference type="PROSITE" id="PS50056">
    <property type="entry name" value="TYR_PHOSPHATASE_2"/>
    <property type="match status" value="1"/>
</dbReference>
<dbReference type="PROSITE" id="PS00383">
    <property type="entry name" value="TYR_PHOSPHATASE_1"/>
    <property type="match status" value="1"/>
</dbReference>
<keyword evidence="3" id="KW-0675">Receptor</keyword>
<organism evidence="3 4">
    <name type="scientific">Thelohanellus kitauei</name>
    <name type="common">Myxosporean</name>
    <dbReference type="NCBI Taxonomy" id="669202"/>
    <lineage>
        <taxon>Eukaryota</taxon>
        <taxon>Metazoa</taxon>
        <taxon>Cnidaria</taxon>
        <taxon>Myxozoa</taxon>
        <taxon>Myxosporea</taxon>
        <taxon>Bivalvulida</taxon>
        <taxon>Platysporina</taxon>
        <taxon>Myxobolidae</taxon>
        <taxon>Thelohanellus</taxon>
    </lineage>
</organism>
<dbReference type="Gene3D" id="3.90.190.10">
    <property type="entry name" value="Protein tyrosine phosphatase superfamily"/>
    <property type="match status" value="1"/>
</dbReference>
<dbReference type="OMA" id="CRTIYQY"/>
<protein>
    <submittedName>
        <fullName evidence="3">Tyrosine-protein phosphatase non-receptor type 6</fullName>
    </submittedName>
</protein>
<dbReference type="InterPro" id="IPR016130">
    <property type="entry name" value="Tyr_Pase_AS"/>
</dbReference>
<feature type="domain" description="Tyrosine specific protein phosphatases" evidence="2">
    <location>
        <begin position="277"/>
        <end position="352"/>
    </location>
</feature>
<dbReference type="Pfam" id="PF00102">
    <property type="entry name" value="Y_phosphatase"/>
    <property type="match status" value="1"/>
</dbReference>
<proteinExistence type="predicted"/>
<gene>
    <name evidence="3" type="ORF">RF11_13966</name>
</gene>
<dbReference type="InterPro" id="IPR029021">
    <property type="entry name" value="Prot-tyrosine_phosphatase-like"/>
</dbReference>
<comment type="caution">
    <text evidence="3">The sequence shown here is derived from an EMBL/GenBank/DDBJ whole genome shotgun (WGS) entry which is preliminary data.</text>
</comment>
<dbReference type="InterPro" id="IPR050348">
    <property type="entry name" value="Protein-Tyr_Phosphatase"/>
</dbReference>
<dbReference type="AlphaFoldDB" id="A0A0C2I715"/>
<dbReference type="PRINTS" id="PR00700">
    <property type="entry name" value="PRTYPHPHTASE"/>
</dbReference>
<dbReference type="CDD" id="cd00047">
    <property type="entry name" value="PTPc"/>
    <property type="match status" value="1"/>
</dbReference>
<dbReference type="SUPFAM" id="SSF55550">
    <property type="entry name" value="SH2 domain"/>
    <property type="match status" value="1"/>
</dbReference>